<dbReference type="Gene3D" id="4.10.240.10">
    <property type="entry name" value="Zn(2)-C6 fungal-type DNA-binding domain"/>
    <property type="match status" value="1"/>
</dbReference>
<feature type="domain" description="Zn(2)-C6 fungal-type" evidence="8">
    <location>
        <begin position="98"/>
        <end position="131"/>
    </location>
</feature>
<dbReference type="PANTHER" id="PTHR31845">
    <property type="entry name" value="FINGER DOMAIN PROTEIN, PUTATIVE-RELATED"/>
    <property type="match status" value="1"/>
</dbReference>
<dbReference type="CDD" id="cd00067">
    <property type="entry name" value="GAL4"/>
    <property type="match status" value="1"/>
</dbReference>
<evidence type="ECO:0000313" key="10">
    <source>
        <dbReference type="Proteomes" id="UP000800235"/>
    </source>
</evidence>
<feature type="region of interest" description="Disordered" evidence="7">
    <location>
        <begin position="664"/>
        <end position="701"/>
    </location>
</feature>
<dbReference type="AlphaFoldDB" id="A0A9P4TRT1"/>
<evidence type="ECO:0000259" key="8">
    <source>
        <dbReference type="PROSITE" id="PS50048"/>
    </source>
</evidence>
<dbReference type="GO" id="GO:0008270">
    <property type="term" value="F:zinc ion binding"/>
    <property type="evidence" value="ECO:0007669"/>
    <property type="project" value="InterPro"/>
</dbReference>
<feature type="compositionally biased region" description="Low complexity" evidence="7">
    <location>
        <begin position="682"/>
        <end position="694"/>
    </location>
</feature>
<feature type="coiled-coil region" evidence="6">
    <location>
        <begin position="144"/>
        <end position="192"/>
    </location>
</feature>
<gene>
    <name evidence="9" type="ORF">EJ08DRAFT_599795</name>
</gene>
<accession>A0A9P4TRT1</accession>
<evidence type="ECO:0000313" key="9">
    <source>
        <dbReference type="EMBL" id="KAF2418010.1"/>
    </source>
</evidence>
<dbReference type="InterPro" id="IPR036864">
    <property type="entry name" value="Zn2-C6_fun-type_DNA-bd_sf"/>
</dbReference>
<dbReference type="PROSITE" id="PS50048">
    <property type="entry name" value="ZN2_CY6_FUNGAL_2"/>
    <property type="match status" value="1"/>
</dbReference>
<evidence type="ECO:0000256" key="2">
    <source>
        <dbReference type="ARBA" id="ARBA00023015"/>
    </source>
</evidence>
<dbReference type="OrthoDB" id="2341546at2759"/>
<evidence type="ECO:0000256" key="7">
    <source>
        <dbReference type="SAM" id="MobiDB-lite"/>
    </source>
</evidence>
<feature type="compositionally biased region" description="Polar residues" evidence="7">
    <location>
        <begin position="30"/>
        <end position="42"/>
    </location>
</feature>
<dbReference type="GO" id="GO:0005634">
    <property type="term" value="C:nucleus"/>
    <property type="evidence" value="ECO:0007669"/>
    <property type="project" value="UniProtKB-SubCell"/>
</dbReference>
<dbReference type="PROSITE" id="PS00463">
    <property type="entry name" value="ZN2_CY6_FUNGAL_1"/>
    <property type="match status" value="1"/>
</dbReference>
<dbReference type="InterPro" id="IPR001138">
    <property type="entry name" value="Zn2Cys6_DnaBD"/>
</dbReference>
<dbReference type="CDD" id="cd12148">
    <property type="entry name" value="fungal_TF_MHR"/>
    <property type="match status" value="1"/>
</dbReference>
<sequence>MDNLLSSTGLPQVSLGTTYGFPVHAQLNNSARAKPTSSSPTNEHNHNHVGKGTRKRKISSFTDPALSPESEEDDEQGGEHRNGGGSARKHRPTGTKRACNQCRQQKLKCNVVESPWKSCDRCIKHTLRCEITADFKRVGKRSQQAELERSNELLQQKNDGLELELARTQQQLADLRQDQHHLRRQLTEQNQMAEFTSTPPQHDDGSHDAALLLNLKQSASDTLASRITPMGRSRQLGNVTVFGDVIDKLWIEFFSRYHNFLPVLDLNDTPDIVIGRSNILFWTVMMTAARHFDEDPNLLASLTPAYKEHLKNTISRPPTRDQHHVVKALCILCTWPLPVSSSTDDMTFTHSGIMMKFAMHLGIHRPSNPSDFTNIPMNLRADEITDRLKTWALCNLVAQNVSTGYGQPPETVYDATLQIRMDESSEVLEYLHSRLEIEKFTDRVTREIYCPQADDNSQFHDTSMSAKAALLNTMLKQLQDGTNLSNPLDAVYFCAARMHLKLQVFFDNHNSPRYSYALDELYNAVKDFLTTAFNCDVEPKYHPNYILQMLTAACVALLKLLNSFFGFAEYIDREDGEGLFWKTIQTIRSMSVAPNDLPVRLGEVFAQMWNAWDTARMEGSQLAESIANGEVDASLTLKRRYRMSMSHVFDSIWRWKEEMHGEASKLKDAVKNPTSPVAMTHRSSFSNGRRPSSSLMEDANNTDVQGMGNFGGFGGVALANPPDMADNSFYHTFDPMAWYLNDLGTTWEQPTMGW</sequence>
<evidence type="ECO:0000256" key="5">
    <source>
        <dbReference type="ARBA" id="ARBA00023242"/>
    </source>
</evidence>
<name>A0A9P4TRT1_9PEZI</name>
<evidence type="ECO:0000256" key="3">
    <source>
        <dbReference type="ARBA" id="ARBA00023125"/>
    </source>
</evidence>
<keyword evidence="5" id="KW-0539">Nucleus</keyword>
<dbReference type="SMART" id="SM00066">
    <property type="entry name" value="GAL4"/>
    <property type="match status" value="1"/>
</dbReference>
<reference evidence="9" key="1">
    <citation type="journal article" date="2020" name="Stud. Mycol.">
        <title>101 Dothideomycetes genomes: a test case for predicting lifestyles and emergence of pathogens.</title>
        <authorList>
            <person name="Haridas S."/>
            <person name="Albert R."/>
            <person name="Binder M."/>
            <person name="Bloem J."/>
            <person name="Labutti K."/>
            <person name="Salamov A."/>
            <person name="Andreopoulos B."/>
            <person name="Baker S."/>
            <person name="Barry K."/>
            <person name="Bills G."/>
            <person name="Bluhm B."/>
            <person name="Cannon C."/>
            <person name="Castanera R."/>
            <person name="Culley D."/>
            <person name="Daum C."/>
            <person name="Ezra D."/>
            <person name="Gonzalez J."/>
            <person name="Henrissat B."/>
            <person name="Kuo A."/>
            <person name="Liang C."/>
            <person name="Lipzen A."/>
            <person name="Lutzoni F."/>
            <person name="Magnuson J."/>
            <person name="Mondo S."/>
            <person name="Nolan M."/>
            <person name="Ohm R."/>
            <person name="Pangilinan J."/>
            <person name="Park H.-J."/>
            <person name="Ramirez L."/>
            <person name="Alfaro M."/>
            <person name="Sun H."/>
            <person name="Tritt A."/>
            <person name="Yoshinaga Y."/>
            <person name="Zwiers L.-H."/>
            <person name="Turgeon B."/>
            <person name="Goodwin S."/>
            <person name="Spatafora J."/>
            <person name="Crous P."/>
            <person name="Grigoriev I."/>
        </authorList>
    </citation>
    <scope>NUCLEOTIDE SEQUENCE</scope>
    <source>
        <strain evidence="9">CBS 130266</strain>
    </source>
</reference>
<evidence type="ECO:0000256" key="6">
    <source>
        <dbReference type="SAM" id="Coils"/>
    </source>
</evidence>
<dbReference type="GO" id="GO:0000981">
    <property type="term" value="F:DNA-binding transcription factor activity, RNA polymerase II-specific"/>
    <property type="evidence" value="ECO:0007669"/>
    <property type="project" value="InterPro"/>
</dbReference>
<evidence type="ECO:0000256" key="1">
    <source>
        <dbReference type="ARBA" id="ARBA00004123"/>
    </source>
</evidence>
<dbReference type="Pfam" id="PF00172">
    <property type="entry name" value="Zn_clus"/>
    <property type="match status" value="1"/>
</dbReference>
<dbReference type="InterPro" id="IPR051089">
    <property type="entry name" value="prtT"/>
</dbReference>
<keyword evidence="2" id="KW-0805">Transcription regulation</keyword>
<dbReference type="PANTHER" id="PTHR31845:SF21">
    <property type="entry name" value="REGULATORY PROTEIN LEU3"/>
    <property type="match status" value="1"/>
</dbReference>
<organism evidence="9 10">
    <name type="scientific">Tothia fuscella</name>
    <dbReference type="NCBI Taxonomy" id="1048955"/>
    <lineage>
        <taxon>Eukaryota</taxon>
        <taxon>Fungi</taxon>
        <taxon>Dikarya</taxon>
        <taxon>Ascomycota</taxon>
        <taxon>Pezizomycotina</taxon>
        <taxon>Dothideomycetes</taxon>
        <taxon>Pleosporomycetidae</taxon>
        <taxon>Venturiales</taxon>
        <taxon>Cylindrosympodiaceae</taxon>
        <taxon>Tothia</taxon>
    </lineage>
</organism>
<dbReference type="Proteomes" id="UP000800235">
    <property type="component" value="Unassembled WGS sequence"/>
</dbReference>
<dbReference type="EMBL" id="MU007133">
    <property type="protein sequence ID" value="KAF2418010.1"/>
    <property type="molecule type" value="Genomic_DNA"/>
</dbReference>
<feature type="region of interest" description="Disordered" evidence="7">
    <location>
        <begin position="30"/>
        <end position="98"/>
    </location>
</feature>
<keyword evidence="3" id="KW-0238">DNA-binding</keyword>
<dbReference type="GO" id="GO:0000976">
    <property type="term" value="F:transcription cis-regulatory region binding"/>
    <property type="evidence" value="ECO:0007669"/>
    <property type="project" value="TreeGrafter"/>
</dbReference>
<keyword evidence="4" id="KW-0804">Transcription</keyword>
<keyword evidence="10" id="KW-1185">Reference proteome</keyword>
<comment type="caution">
    <text evidence="9">The sequence shown here is derived from an EMBL/GenBank/DDBJ whole genome shotgun (WGS) entry which is preliminary data.</text>
</comment>
<dbReference type="SUPFAM" id="SSF57701">
    <property type="entry name" value="Zn2/Cys6 DNA-binding domain"/>
    <property type="match status" value="1"/>
</dbReference>
<proteinExistence type="predicted"/>
<evidence type="ECO:0000256" key="4">
    <source>
        <dbReference type="ARBA" id="ARBA00023163"/>
    </source>
</evidence>
<comment type="subcellular location">
    <subcellularLocation>
        <location evidence="1">Nucleus</location>
    </subcellularLocation>
</comment>
<feature type="compositionally biased region" description="Basic residues" evidence="7">
    <location>
        <begin position="47"/>
        <end position="58"/>
    </location>
</feature>
<protein>
    <recommendedName>
        <fullName evidence="8">Zn(2)-C6 fungal-type domain-containing protein</fullName>
    </recommendedName>
</protein>
<keyword evidence="6" id="KW-0175">Coiled coil</keyword>